<dbReference type="Gene3D" id="3.30.450.40">
    <property type="match status" value="1"/>
</dbReference>
<comment type="caution">
    <text evidence="4">The sequence shown here is derived from an EMBL/GenBank/DDBJ whole genome shotgun (WGS) entry which is preliminary data.</text>
</comment>
<accession>A0ABP7KPA4</accession>
<dbReference type="Gene3D" id="3.30.450.20">
    <property type="entry name" value="PAS domain"/>
    <property type="match status" value="1"/>
</dbReference>
<evidence type="ECO:0000259" key="2">
    <source>
        <dbReference type="SMART" id="SM00065"/>
    </source>
</evidence>
<dbReference type="PANTHER" id="PTHR43156">
    <property type="entry name" value="STAGE II SPORULATION PROTEIN E-RELATED"/>
    <property type="match status" value="1"/>
</dbReference>
<evidence type="ECO:0000256" key="1">
    <source>
        <dbReference type="ARBA" id="ARBA00022801"/>
    </source>
</evidence>
<dbReference type="SMART" id="SM00065">
    <property type="entry name" value="GAF"/>
    <property type="match status" value="1"/>
</dbReference>
<keyword evidence="5" id="KW-1185">Reference proteome</keyword>
<reference evidence="5" key="1">
    <citation type="journal article" date="2019" name="Int. J. Syst. Evol. Microbiol.">
        <title>The Global Catalogue of Microorganisms (GCM) 10K type strain sequencing project: providing services to taxonomists for standard genome sequencing and annotation.</title>
        <authorList>
            <consortium name="The Broad Institute Genomics Platform"/>
            <consortium name="The Broad Institute Genome Sequencing Center for Infectious Disease"/>
            <person name="Wu L."/>
            <person name="Ma J."/>
        </authorList>
    </citation>
    <scope>NUCLEOTIDE SEQUENCE [LARGE SCALE GENOMIC DNA]</scope>
    <source>
        <strain evidence="5">JCM 16578</strain>
    </source>
</reference>
<feature type="domain" description="GAF" evidence="2">
    <location>
        <begin position="185"/>
        <end position="336"/>
    </location>
</feature>
<keyword evidence="1" id="KW-0378">Hydrolase</keyword>
<dbReference type="Pfam" id="PF07228">
    <property type="entry name" value="SpoIIE"/>
    <property type="match status" value="1"/>
</dbReference>
<dbReference type="EMBL" id="BAAAZA010000019">
    <property type="protein sequence ID" value="GAA3883700.1"/>
    <property type="molecule type" value="Genomic_DNA"/>
</dbReference>
<dbReference type="InterPro" id="IPR035965">
    <property type="entry name" value="PAS-like_dom_sf"/>
</dbReference>
<dbReference type="SMART" id="SM00331">
    <property type="entry name" value="PP2C_SIG"/>
    <property type="match status" value="1"/>
</dbReference>
<proteinExistence type="predicted"/>
<dbReference type="InterPro" id="IPR013656">
    <property type="entry name" value="PAS_4"/>
</dbReference>
<dbReference type="RefSeq" id="WP_345552266.1">
    <property type="nucleotide sequence ID" value="NZ_BAAAZA010000019.1"/>
</dbReference>
<evidence type="ECO:0000313" key="4">
    <source>
        <dbReference type="EMBL" id="GAA3883700.1"/>
    </source>
</evidence>
<dbReference type="SUPFAM" id="SSF55781">
    <property type="entry name" value="GAF domain-like"/>
    <property type="match status" value="1"/>
</dbReference>
<dbReference type="InterPro" id="IPR036457">
    <property type="entry name" value="PPM-type-like_dom_sf"/>
</dbReference>
<organism evidence="4 5">
    <name type="scientific">Streptomyces lannensis</name>
    <dbReference type="NCBI Taxonomy" id="766498"/>
    <lineage>
        <taxon>Bacteria</taxon>
        <taxon>Bacillati</taxon>
        <taxon>Actinomycetota</taxon>
        <taxon>Actinomycetes</taxon>
        <taxon>Kitasatosporales</taxon>
        <taxon>Streptomycetaceae</taxon>
        <taxon>Streptomyces</taxon>
    </lineage>
</organism>
<feature type="domain" description="PPM-type phosphatase" evidence="3">
    <location>
        <begin position="357"/>
        <end position="574"/>
    </location>
</feature>
<dbReference type="SUPFAM" id="SSF81606">
    <property type="entry name" value="PP2C-like"/>
    <property type="match status" value="1"/>
</dbReference>
<dbReference type="InterPro" id="IPR003018">
    <property type="entry name" value="GAF"/>
</dbReference>
<dbReference type="Pfam" id="PF01590">
    <property type="entry name" value="GAF"/>
    <property type="match status" value="1"/>
</dbReference>
<dbReference type="Gene3D" id="3.60.40.10">
    <property type="entry name" value="PPM-type phosphatase domain"/>
    <property type="match status" value="1"/>
</dbReference>
<evidence type="ECO:0000259" key="3">
    <source>
        <dbReference type="SMART" id="SM00331"/>
    </source>
</evidence>
<protein>
    <submittedName>
        <fullName evidence="4">SpoIIE family protein phosphatase</fullName>
    </submittedName>
</protein>
<dbReference type="InterPro" id="IPR001932">
    <property type="entry name" value="PPM-type_phosphatase-like_dom"/>
</dbReference>
<dbReference type="PANTHER" id="PTHR43156:SF2">
    <property type="entry name" value="STAGE II SPORULATION PROTEIN E"/>
    <property type="match status" value="1"/>
</dbReference>
<sequence>METPPTGTPKDLEEVLQSAAGHGEPASALLTHSSIGLALFDAALHCTWANDALEQYDAVPRHKRLGRRPETALSGSVASYAPVMRQVLATGTPVIGRQYRIPVADGVEHHRTLSLSCLRLDDADGRTTGVALVVVEVTGGHPAADRLSLLSEAGARIGTTLDVTRTAGELAAFTVPLLADFVTVDLADTVRLGEEPLARLGADGEYMPVFRRAGLASIHPGAPESLFGVGDVVYVPPLSPLTQVLSSERSYLEPVLDRRSTWLTNDPARARTIRERGIHSLMVVPIRARGVILGVTVFVRTDNRAPFDPQDLLLAEELVARAALSLDNARRYTHERATALALQRGLLPRAVSGGPDLEVVSRSRPADLEDRVGGDWHDVIPLNGGRVALVVGDVTGHGINAAATMGRLRTAVHTLADLDLPPHRLMAHLDQAVIRIAEEEVGTPDPSAGATCLYAVYDPATRRCTVARAGHPPPAILHPGGGVTLPRLPNGTPLGLGVLPYRSAEVELAEGSTIALYTDGLIEDRHHDIDTGIERLRTALDHPGRSLEVLCSEVLDTLTGPAPSDDVTLLLARTRGPEPGGAAGTGLPGQP</sequence>
<name>A0ABP7KPA4_9ACTN</name>
<dbReference type="SUPFAM" id="SSF55785">
    <property type="entry name" value="PYP-like sensor domain (PAS domain)"/>
    <property type="match status" value="1"/>
</dbReference>
<dbReference type="Proteomes" id="UP001501563">
    <property type="component" value="Unassembled WGS sequence"/>
</dbReference>
<dbReference type="Pfam" id="PF08448">
    <property type="entry name" value="PAS_4"/>
    <property type="match status" value="1"/>
</dbReference>
<evidence type="ECO:0000313" key="5">
    <source>
        <dbReference type="Proteomes" id="UP001501563"/>
    </source>
</evidence>
<dbReference type="InterPro" id="IPR052016">
    <property type="entry name" value="Bact_Sigma-Reg"/>
</dbReference>
<gene>
    <name evidence="4" type="ORF">GCM10022207_58440</name>
</gene>
<dbReference type="InterPro" id="IPR029016">
    <property type="entry name" value="GAF-like_dom_sf"/>
</dbReference>